<evidence type="ECO:0000313" key="3">
    <source>
        <dbReference type="EMBL" id="NMR19809.1"/>
    </source>
</evidence>
<feature type="domain" description="Putative auto-transporter adhesin head GIN" evidence="2">
    <location>
        <begin position="2"/>
        <end position="72"/>
    </location>
</feature>
<protein>
    <recommendedName>
        <fullName evidence="2">Putative auto-transporter adhesin head GIN domain-containing protein</fullName>
    </recommendedName>
</protein>
<evidence type="ECO:0000313" key="4">
    <source>
        <dbReference type="Proteomes" id="UP000562124"/>
    </source>
</evidence>
<keyword evidence="4" id="KW-1185">Reference proteome</keyword>
<feature type="region of interest" description="Disordered" evidence="1">
    <location>
        <begin position="1"/>
        <end position="36"/>
    </location>
</feature>
<reference evidence="3 4" key="1">
    <citation type="submission" date="2020-04" db="EMBL/GenBank/DDBJ databases">
        <title>Sequencing and Assembly of C. fimi.</title>
        <authorList>
            <person name="Ramsey A.R."/>
        </authorList>
    </citation>
    <scope>NUCLEOTIDE SEQUENCE [LARGE SCALE GENOMIC DNA]</scope>
    <source>
        <strain evidence="3 4">SB</strain>
    </source>
</reference>
<dbReference type="InterPro" id="IPR021255">
    <property type="entry name" value="DUF2807"/>
</dbReference>
<dbReference type="Pfam" id="PF10988">
    <property type="entry name" value="DUF2807"/>
    <property type="match status" value="1"/>
</dbReference>
<dbReference type="Proteomes" id="UP000562124">
    <property type="component" value="Unassembled WGS sequence"/>
</dbReference>
<evidence type="ECO:0000259" key="2">
    <source>
        <dbReference type="Pfam" id="PF10988"/>
    </source>
</evidence>
<dbReference type="Gene3D" id="2.160.20.120">
    <property type="match status" value="1"/>
</dbReference>
<organism evidence="3 4">
    <name type="scientific">Cellulomonas fimi</name>
    <dbReference type="NCBI Taxonomy" id="1708"/>
    <lineage>
        <taxon>Bacteria</taxon>
        <taxon>Bacillati</taxon>
        <taxon>Actinomycetota</taxon>
        <taxon>Actinomycetes</taxon>
        <taxon>Micrococcales</taxon>
        <taxon>Cellulomonadaceae</taxon>
        <taxon>Cellulomonas</taxon>
    </lineage>
</organism>
<proteinExistence type="predicted"/>
<dbReference type="EMBL" id="JABCJJ010000006">
    <property type="protein sequence ID" value="NMR19809.1"/>
    <property type="molecule type" value="Genomic_DNA"/>
</dbReference>
<name>A0A7Y0LXN1_CELFI</name>
<evidence type="ECO:0000256" key="1">
    <source>
        <dbReference type="SAM" id="MobiDB-lite"/>
    </source>
</evidence>
<gene>
    <name evidence="3" type="ORF">HIR71_06165</name>
</gene>
<comment type="caution">
    <text evidence="3">The sequence shown here is derived from an EMBL/GenBank/DDBJ whole genome shotgun (WGS) entry which is preliminary data.</text>
</comment>
<accession>A0A7Y0LXN1</accession>
<dbReference type="AlphaFoldDB" id="A0A7Y0LXN1"/>
<sequence>MVEVAGSGDVMVSGTAESQSVRVEGSGTYEGSGLTSRDAEVAVAGSGGARVDVSGSLGAVVEGSGSIRHLGGARVTSHVSGSGDIEED</sequence>